<evidence type="ECO:0000256" key="1">
    <source>
        <dbReference type="ARBA" id="ARBA00004141"/>
    </source>
</evidence>
<reference evidence="8 10" key="1">
    <citation type="journal article" date="2014" name="BMC Genomics">
        <title>Genome sequence of Anopheles sinensis provides insight into genetics basis of mosquito competence for malaria parasites.</title>
        <authorList>
            <person name="Zhou D."/>
            <person name="Zhang D."/>
            <person name="Ding G."/>
            <person name="Shi L."/>
            <person name="Hou Q."/>
            <person name="Ye Y."/>
            <person name="Xu Y."/>
            <person name="Zhou H."/>
            <person name="Xiong C."/>
            <person name="Li S."/>
            <person name="Yu J."/>
            <person name="Hong S."/>
            <person name="Yu X."/>
            <person name="Zou P."/>
            <person name="Chen C."/>
            <person name="Chang X."/>
            <person name="Wang W."/>
            <person name="Lv Y."/>
            <person name="Sun Y."/>
            <person name="Ma L."/>
            <person name="Shen B."/>
            <person name="Zhu C."/>
        </authorList>
    </citation>
    <scope>NUCLEOTIDE SEQUENCE [LARGE SCALE GENOMIC DNA]</scope>
</reference>
<dbReference type="VEuPathDB" id="VectorBase:ASIC008632"/>
<dbReference type="GO" id="GO:0005794">
    <property type="term" value="C:Golgi apparatus"/>
    <property type="evidence" value="ECO:0007669"/>
    <property type="project" value="TreeGrafter"/>
</dbReference>
<keyword evidence="3 7" id="KW-0812">Transmembrane</keyword>
<evidence type="ECO:0000313" key="8">
    <source>
        <dbReference type="EMBL" id="KFB41016.1"/>
    </source>
</evidence>
<keyword evidence="5 6" id="KW-0472">Membrane</keyword>
<evidence type="ECO:0000256" key="6">
    <source>
        <dbReference type="PIRNR" id="PIRNR015840"/>
    </source>
</evidence>
<dbReference type="PIRSF" id="PIRSF015840">
    <property type="entry name" value="DUF284_TM_euk"/>
    <property type="match status" value="1"/>
</dbReference>
<dbReference type="GO" id="GO:0005783">
    <property type="term" value="C:endoplasmic reticulum"/>
    <property type="evidence" value="ECO:0007669"/>
    <property type="project" value="TreeGrafter"/>
</dbReference>
<proteinExistence type="inferred from homology"/>
<name>A0A084VSS2_ANOSI</name>
<gene>
    <name evidence="8" type="ORF">ZHAS_00008632</name>
</gene>
<feature type="transmembrane region" description="Helical" evidence="7">
    <location>
        <begin position="321"/>
        <end position="347"/>
    </location>
</feature>
<keyword evidence="4 7" id="KW-1133">Transmembrane helix</keyword>
<protein>
    <submittedName>
        <fullName evidence="8">AGAP009984-PA-like protein</fullName>
    </submittedName>
</protein>
<dbReference type="PANTHER" id="PTHR10926">
    <property type="entry name" value="CELL CYCLE CONTROL PROTEIN 50"/>
    <property type="match status" value="1"/>
</dbReference>
<evidence type="ECO:0000256" key="4">
    <source>
        <dbReference type="ARBA" id="ARBA00022989"/>
    </source>
</evidence>
<dbReference type="GO" id="GO:0005886">
    <property type="term" value="C:plasma membrane"/>
    <property type="evidence" value="ECO:0007669"/>
    <property type="project" value="TreeGrafter"/>
</dbReference>
<organism evidence="8">
    <name type="scientific">Anopheles sinensis</name>
    <name type="common">Mosquito</name>
    <dbReference type="NCBI Taxonomy" id="74873"/>
    <lineage>
        <taxon>Eukaryota</taxon>
        <taxon>Metazoa</taxon>
        <taxon>Ecdysozoa</taxon>
        <taxon>Arthropoda</taxon>
        <taxon>Hexapoda</taxon>
        <taxon>Insecta</taxon>
        <taxon>Pterygota</taxon>
        <taxon>Neoptera</taxon>
        <taxon>Endopterygota</taxon>
        <taxon>Diptera</taxon>
        <taxon>Nematocera</taxon>
        <taxon>Culicoidea</taxon>
        <taxon>Culicidae</taxon>
        <taxon>Anophelinae</taxon>
        <taxon>Anopheles</taxon>
    </lineage>
</organism>
<keyword evidence="10" id="KW-1185">Reference proteome</keyword>
<sequence length="357" mass="40578">MSRIEMNQEADRRIGRRRPKESAIYQQSLPSWSPNWSPQAVWPFLIGFGIVFIAIGMSLLHVAHQTPEFTLDYTHCPAVDDRSNRSCAEILNLRPGATCKCAVSFTLDQPMLRDVYFYYALANFYQNHRTFMISRDDGQLRGDVAKNPSPRCHPLTHSVRDNRTLPVAPCGLIANSMFNDSFVLELTAPFHRVPLVGGGSVWTHERQLKFRNPPGEDLRAALQNVSRPPAWSRELWELDPTDPDNNGFQNEDLINWMRSTALPNFRKRHRRVDHSVAPFERGLPSGTYRLIVEYTYPVASFGGGKSIVLSSPSWMGARNPFLGFLFSVMGIIKLLLGCILCVVRFFFSKSTSSREQQ</sequence>
<evidence type="ECO:0000313" key="9">
    <source>
        <dbReference type="EnsemblMetazoa" id="ASIC008632-PA"/>
    </source>
</evidence>
<dbReference type="OMA" id="FWQKPVY"/>
<dbReference type="InterPro" id="IPR005045">
    <property type="entry name" value="CDC50/LEM3_fam"/>
</dbReference>
<dbReference type="EMBL" id="KE525057">
    <property type="protein sequence ID" value="KFB41016.1"/>
    <property type="molecule type" value="Genomic_DNA"/>
</dbReference>
<evidence type="ECO:0000256" key="2">
    <source>
        <dbReference type="ARBA" id="ARBA00009457"/>
    </source>
</evidence>
<evidence type="ECO:0000256" key="7">
    <source>
        <dbReference type="SAM" id="Phobius"/>
    </source>
</evidence>
<dbReference type="OrthoDB" id="340608at2759"/>
<feature type="transmembrane region" description="Helical" evidence="7">
    <location>
        <begin position="40"/>
        <end position="60"/>
    </location>
</feature>
<dbReference type="STRING" id="74873.A0A084VSS2"/>
<accession>A0A084VSS2</accession>
<dbReference type="Pfam" id="PF03381">
    <property type="entry name" value="CDC50"/>
    <property type="match status" value="1"/>
</dbReference>
<evidence type="ECO:0000256" key="3">
    <source>
        <dbReference type="ARBA" id="ARBA00022692"/>
    </source>
</evidence>
<dbReference type="EMBL" id="ATLV01016140">
    <property type="status" value="NOT_ANNOTATED_CDS"/>
    <property type="molecule type" value="Genomic_DNA"/>
</dbReference>
<comment type="subcellular location">
    <subcellularLocation>
        <location evidence="1">Membrane</location>
        <topology evidence="1">Multi-pass membrane protein</topology>
    </subcellularLocation>
</comment>
<evidence type="ECO:0000313" key="10">
    <source>
        <dbReference type="Proteomes" id="UP000030765"/>
    </source>
</evidence>
<dbReference type="PANTHER" id="PTHR10926:SF0">
    <property type="entry name" value="CDC50, ISOFORM A"/>
    <property type="match status" value="1"/>
</dbReference>
<dbReference type="VEuPathDB" id="VectorBase:ASIS005528"/>
<dbReference type="EnsemblMetazoa" id="ASIC008632-RA">
    <property type="protein sequence ID" value="ASIC008632-PA"/>
    <property type="gene ID" value="ASIC008632"/>
</dbReference>
<dbReference type="Proteomes" id="UP000030765">
    <property type="component" value="Unassembled WGS sequence"/>
</dbReference>
<comment type="similarity">
    <text evidence="2 6">Belongs to the CDC50/LEM3 family.</text>
</comment>
<evidence type="ECO:0000256" key="5">
    <source>
        <dbReference type="ARBA" id="ARBA00023136"/>
    </source>
</evidence>
<dbReference type="AlphaFoldDB" id="A0A084VSS2"/>
<reference evidence="9" key="2">
    <citation type="submission" date="2020-05" db="UniProtKB">
        <authorList>
            <consortium name="EnsemblMetazoa"/>
        </authorList>
    </citation>
    <scope>IDENTIFICATION</scope>
</reference>